<keyword evidence="2" id="KW-1133">Transmembrane helix</keyword>
<keyword evidence="2" id="KW-0812">Transmembrane</keyword>
<keyword evidence="4" id="KW-0808">Transferase</keyword>
<comment type="similarity">
    <text evidence="1">Belongs to the bacterial sugar transferase family.</text>
</comment>
<protein>
    <submittedName>
        <fullName evidence="4">Glycosyl transferase</fullName>
    </submittedName>
</protein>
<reference evidence="4 5" key="1">
    <citation type="submission" date="2018-02" db="EMBL/GenBank/DDBJ databases">
        <title>Comparative genomes isolates from brazilian mangrove.</title>
        <authorList>
            <person name="Araujo J.E."/>
            <person name="Taketani R.G."/>
            <person name="Silva M.C.P."/>
            <person name="Loureco M.V."/>
            <person name="Andreote F.D."/>
        </authorList>
    </citation>
    <scope>NUCLEOTIDE SEQUENCE [LARGE SCALE GENOMIC DNA]</scope>
    <source>
        <strain evidence="4 5">Nap-Phe MGV</strain>
    </source>
</reference>
<sequence length="221" mass="24656">MGRAFALLSLPAANAEGKDAPVYLAAKRAIDVVGSLLAILVATPVMLAAAILIKTCDWGPVFYVHRRVGRGGQEFTCLKFRSMHVNADAALQELMSQNQHSDHRTFKMQDDPRITWIGKWLRKTSLDELPQLFNVLSGQMSLVGPRPPVPSEVSKYSERDLRRLAVKPGLTCIWQVSGRSRIPFPQQLEMDIEYIESRSLWLDLKLLARTVPAVLTADGAY</sequence>
<dbReference type="Pfam" id="PF02397">
    <property type="entry name" value="Bac_transf"/>
    <property type="match status" value="1"/>
</dbReference>
<dbReference type="GO" id="GO:0016780">
    <property type="term" value="F:phosphotransferase activity, for other substituted phosphate groups"/>
    <property type="evidence" value="ECO:0007669"/>
    <property type="project" value="TreeGrafter"/>
</dbReference>
<feature type="transmembrane region" description="Helical" evidence="2">
    <location>
        <begin position="33"/>
        <end position="53"/>
    </location>
</feature>
<gene>
    <name evidence="4" type="ORF">C5Y93_12055</name>
</gene>
<accession>A0A2S8GNH6</accession>
<evidence type="ECO:0000259" key="3">
    <source>
        <dbReference type="Pfam" id="PF02397"/>
    </source>
</evidence>
<evidence type="ECO:0000256" key="1">
    <source>
        <dbReference type="ARBA" id="ARBA00006464"/>
    </source>
</evidence>
<feature type="domain" description="Bacterial sugar transferase" evidence="3">
    <location>
        <begin position="27"/>
        <end position="215"/>
    </location>
</feature>
<dbReference type="PANTHER" id="PTHR30576:SF10">
    <property type="entry name" value="SLL5057 PROTEIN"/>
    <property type="match status" value="1"/>
</dbReference>
<dbReference type="InterPro" id="IPR003362">
    <property type="entry name" value="Bact_transf"/>
</dbReference>
<evidence type="ECO:0000313" key="5">
    <source>
        <dbReference type="Proteomes" id="UP000237819"/>
    </source>
</evidence>
<dbReference type="AlphaFoldDB" id="A0A2S8GNH6"/>
<keyword evidence="2" id="KW-0472">Membrane</keyword>
<name>A0A2S8GNH6_9BACT</name>
<comment type="caution">
    <text evidence="4">The sequence shown here is derived from an EMBL/GenBank/DDBJ whole genome shotgun (WGS) entry which is preliminary data.</text>
</comment>
<dbReference type="EMBL" id="PUHZ01000012">
    <property type="protein sequence ID" value="PQO45978.1"/>
    <property type="molecule type" value="Genomic_DNA"/>
</dbReference>
<proteinExistence type="inferred from homology"/>
<dbReference type="Proteomes" id="UP000237819">
    <property type="component" value="Unassembled WGS sequence"/>
</dbReference>
<dbReference type="OrthoDB" id="9766874at2"/>
<organism evidence="4 5">
    <name type="scientific">Blastopirellula marina</name>
    <dbReference type="NCBI Taxonomy" id="124"/>
    <lineage>
        <taxon>Bacteria</taxon>
        <taxon>Pseudomonadati</taxon>
        <taxon>Planctomycetota</taxon>
        <taxon>Planctomycetia</taxon>
        <taxon>Pirellulales</taxon>
        <taxon>Pirellulaceae</taxon>
        <taxon>Blastopirellula</taxon>
    </lineage>
</organism>
<evidence type="ECO:0000313" key="4">
    <source>
        <dbReference type="EMBL" id="PQO45978.1"/>
    </source>
</evidence>
<evidence type="ECO:0000256" key="2">
    <source>
        <dbReference type="SAM" id="Phobius"/>
    </source>
</evidence>
<dbReference type="PANTHER" id="PTHR30576">
    <property type="entry name" value="COLANIC BIOSYNTHESIS UDP-GLUCOSE LIPID CARRIER TRANSFERASE"/>
    <property type="match status" value="1"/>
</dbReference>